<evidence type="ECO:0000256" key="2">
    <source>
        <dbReference type="ARBA" id="ARBA00023194"/>
    </source>
</evidence>
<dbReference type="SUPFAM" id="SSF53756">
    <property type="entry name" value="UDP-Glycosyltransferase/glycogen phosphorylase"/>
    <property type="match status" value="1"/>
</dbReference>
<dbReference type="PANTHER" id="PTHR48050">
    <property type="entry name" value="STEROL 3-BETA-GLUCOSYLTRANSFERASE"/>
    <property type="match status" value="1"/>
</dbReference>
<name>A0ABV6A3I2_9PSEU</name>
<dbReference type="Proteomes" id="UP001589693">
    <property type="component" value="Unassembled WGS sequence"/>
</dbReference>
<gene>
    <name evidence="5" type="ORF">ACFFQA_27595</name>
</gene>
<dbReference type="InterPro" id="IPR004276">
    <property type="entry name" value="GlycoTrans_28_N"/>
</dbReference>
<dbReference type="EMBL" id="JBHLZU010000023">
    <property type="protein sequence ID" value="MFB9907716.1"/>
    <property type="molecule type" value="Genomic_DNA"/>
</dbReference>
<evidence type="ECO:0000313" key="5">
    <source>
        <dbReference type="EMBL" id="MFB9907716.1"/>
    </source>
</evidence>
<feature type="domain" description="Glycosyltransferase family 28 N-terminal" evidence="3">
    <location>
        <begin position="3"/>
        <end position="127"/>
    </location>
</feature>
<feature type="domain" description="Erythromycin biosynthesis protein CIII-like C-terminal" evidence="4">
    <location>
        <begin position="295"/>
        <end position="383"/>
    </location>
</feature>
<comment type="pathway">
    <text evidence="1">Antibiotic biosynthesis; vancomycin biosynthesis.</text>
</comment>
<dbReference type="Pfam" id="PF03033">
    <property type="entry name" value="Glyco_transf_28"/>
    <property type="match status" value="1"/>
</dbReference>
<dbReference type="InterPro" id="IPR002213">
    <property type="entry name" value="UDP_glucos_trans"/>
</dbReference>
<proteinExistence type="predicted"/>
<keyword evidence="2" id="KW-0045">Antibiotic biosynthesis</keyword>
<accession>A0ABV6A3I2</accession>
<evidence type="ECO:0000259" key="3">
    <source>
        <dbReference type="Pfam" id="PF03033"/>
    </source>
</evidence>
<dbReference type="Pfam" id="PF06722">
    <property type="entry name" value="EryCIII-like_C"/>
    <property type="match status" value="1"/>
</dbReference>
<sequence>MRVLLSTIGSRGDVQPVVALAAQVKALGHDARVCAPPDFRDQVEGLGIPFTPVGPELRSTGKARPAAGPLTPEQRRWMVEASLAGQFEAVTAAAEGCDVIVAGGYLLLAARTVAERMGVRYVMASYCPAFLPSPHHAPPVYPMLGQEPADGTVDNLTLWARDAQRWNDTWGTPLNAHRASAGLPPVTDVRSHLYTDTPWLAADPTLGPWPTPAELDVVQTGAWILPDERPLSAELEAFLDAGEPPVYFGFGSIGAPQALSKNMIEAARALGRRAIVLRGWADLELPDDEPDCLSIGEVNQQALFQRVAAVVHHGGAGTTTAAARAGAPQVVIPQHVDQHYWAQRVHDLGIGTAHAPGAPTADSLTEALARALEPDLAARAKAVAPAVRTDGAVAAARLLIAADPVETIA</sequence>
<dbReference type="RefSeq" id="WP_377858368.1">
    <property type="nucleotide sequence ID" value="NZ_JBHLZU010000023.1"/>
</dbReference>
<keyword evidence="6" id="KW-1185">Reference proteome</keyword>
<dbReference type="CDD" id="cd03784">
    <property type="entry name" value="GT1_Gtf-like"/>
    <property type="match status" value="1"/>
</dbReference>
<dbReference type="PANTHER" id="PTHR48050:SF13">
    <property type="entry name" value="STEROL 3-BETA-GLUCOSYLTRANSFERASE UGT80A2"/>
    <property type="match status" value="1"/>
</dbReference>
<dbReference type="InterPro" id="IPR010610">
    <property type="entry name" value="EryCIII-like_C"/>
</dbReference>
<reference evidence="5 6" key="1">
    <citation type="submission" date="2024-09" db="EMBL/GenBank/DDBJ databases">
        <authorList>
            <person name="Sun Q."/>
            <person name="Mori K."/>
        </authorList>
    </citation>
    <scope>NUCLEOTIDE SEQUENCE [LARGE SCALE GENOMIC DNA]</scope>
    <source>
        <strain evidence="5 6">TBRC 7907</strain>
    </source>
</reference>
<evidence type="ECO:0000313" key="6">
    <source>
        <dbReference type="Proteomes" id="UP001589693"/>
    </source>
</evidence>
<evidence type="ECO:0000256" key="1">
    <source>
        <dbReference type="ARBA" id="ARBA00004660"/>
    </source>
</evidence>
<dbReference type="Gene3D" id="3.40.50.2000">
    <property type="entry name" value="Glycogen Phosphorylase B"/>
    <property type="match status" value="2"/>
</dbReference>
<comment type="caution">
    <text evidence="5">The sequence shown here is derived from an EMBL/GenBank/DDBJ whole genome shotgun (WGS) entry which is preliminary data.</text>
</comment>
<evidence type="ECO:0000259" key="4">
    <source>
        <dbReference type="Pfam" id="PF06722"/>
    </source>
</evidence>
<dbReference type="InterPro" id="IPR050426">
    <property type="entry name" value="Glycosyltransferase_28"/>
</dbReference>
<protein>
    <submittedName>
        <fullName evidence="5">Glycosyltransferase</fullName>
    </submittedName>
</protein>
<organism evidence="5 6">
    <name type="scientific">Allokutzneria oryzae</name>
    <dbReference type="NCBI Taxonomy" id="1378989"/>
    <lineage>
        <taxon>Bacteria</taxon>
        <taxon>Bacillati</taxon>
        <taxon>Actinomycetota</taxon>
        <taxon>Actinomycetes</taxon>
        <taxon>Pseudonocardiales</taxon>
        <taxon>Pseudonocardiaceae</taxon>
        <taxon>Allokutzneria</taxon>
    </lineage>
</organism>